<sequence length="113" mass="13592">MKYEYSDNLEELVTYGFDEIDSSEQVEVNLKDLMYVFSTLQEYQRFFHQPSHYQSIDDIENFLGSVKDQKAYRLLHNSIHKKMQLMLPTHISDKYDEGSFDSPKLPFYFKMQK</sequence>
<dbReference type="EMBL" id="QGKL01000019">
    <property type="protein sequence ID" value="PWQ97544.1"/>
    <property type="molecule type" value="Genomic_DNA"/>
</dbReference>
<gene>
    <name evidence="1" type="ORF">DKT75_06390</name>
</gene>
<protein>
    <submittedName>
        <fullName evidence="1">Uncharacterized protein</fullName>
    </submittedName>
</protein>
<accession>A0A317CG33</accession>
<proteinExistence type="predicted"/>
<comment type="caution">
    <text evidence="1">The sequence shown here is derived from an EMBL/GenBank/DDBJ whole genome shotgun (WGS) entry which is preliminary data.</text>
</comment>
<evidence type="ECO:0000313" key="1">
    <source>
        <dbReference type="EMBL" id="PWQ97544.1"/>
    </source>
</evidence>
<evidence type="ECO:0000313" key="2">
    <source>
        <dbReference type="Proteomes" id="UP000245506"/>
    </source>
</evidence>
<dbReference type="OrthoDB" id="2221036at2"/>
<organism evidence="1 2">
    <name type="scientific">Leucothrix arctica</name>
    <dbReference type="NCBI Taxonomy" id="1481894"/>
    <lineage>
        <taxon>Bacteria</taxon>
        <taxon>Pseudomonadati</taxon>
        <taxon>Pseudomonadota</taxon>
        <taxon>Gammaproteobacteria</taxon>
        <taxon>Thiotrichales</taxon>
        <taxon>Thiotrichaceae</taxon>
        <taxon>Leucothrix</taxon>
    </lineage>
</organism>
<dbReference type="RefSeq" id="WP_109822586.1">
    <property type="nucleotide sequence ID" value="NZ_QGKL01000019.1"/>
</dbReference>
<dbReference type="Proteomes" id="UP000245506">
    <property type="component" value="Unassembled WGS sequence"/>
</dbReference>
<name>A0A317CG33_9GAMM</name>
<reference evidence="1 2" key="1">
    <citation type="submission" date="2018-05" db="EMBL/GenBank/DDBJ databases">
        <title>Leucothrix arctica sp. nov., isolated from Arctic seawater.</title>
        <authorList>
            <person name="Choi A."/>
            <person name="Baek K."/>
        </authorList>
    </citation>
    <scope>NUCLEOTIDE SEQUENCE [LARGE SCALE GENOMIC DNA]</scope>
    <source>
        <strain evidence="1 2">IMCC9719</strain>
    </source>
</reference>
<dbReference type="AlphaFoldDB" id="A0A317CG33"/>
<keyword evidence="2" id="KW-1185">Reference proteome</keyword>